<dbReference type="OrthoDB" id="27092at2"/>
<proteinExistence type="predicted"/>
<feature type="domain" description="AB hydrolase-1" evidence="1">
    <location>
        <begin position="13"/>
        <end position="221"/>
    </location>
</feature>
<dbReference type="SUPFAM" id="SSF53474">
    <property type="entry name" value="alpha/beta-Hydrolases"/>
    <property type="match status" value="1"/>
</dbReference>
<evidence type="ECO:0000259" key="1">
    <source>
        <dbReference type="Pfam" id="PF12697"/>
    </source>
</evidence>
<gene>
    <name evidence="2" type="ORF">EKG83_03550</name>
</gene>
<dbReference type="PANTHER" id="PTHR43689:SF8">
    <property type="entry name" value="ALPHA_BETA-HYDROLASES SUPERFAMILY PROTEIN"/>
    <property type="match status" value="1"/>
</dbReference>
<dbReference type="RefSeq" id="WP_033429967.1">
    <property type="nucleotide sequence ID" value="NZ_CP034550.1"/>
</dbReference>
<name>A0A5Q0GT73_SACSY</name>
<sequence>MVHVSRGGEGPLLVLLHGLGATGSAWRGAVGSWPGSWLVVDLPGHGRSAPLGRYSFGSLAAAVASVVPAGPVAVLGHSLGGVVALALASGWFGVDVRAAAGLGVKLRWTEGELARAAGLAAKPPRVFPTRAEASGWAAKLAGVPLEDGVVETPDGWRAALDPAAFGVGAPDVDGLLAAARCPVLLAAGEDDPMCPPGDLLAAQPGGMVLAGVGHNAHVEEPGSIRPVLDRLHHALLG</sequence>
<evidence type="ECO:0000313" key="3">
    <source>
        <dbReference type="Proteomes" id="UP000325787"/>
    </source>
</evidence>
<dbReference type="Pfam" id="PF12697">
    <property type="entry name" value="Abhydrolase_6"/>
    <property type="match status" value="1"/>
</dbReference>
<dbReference type="Gene3D" id="3.40.50.1820">
    <property type="entry name" value="alpha/beta hydrolase"/>
    <property type="match status" value="1"/>
</dbReference>
<evidence type="ECO:0000313" key="2">
    <source>
        <dbReference type="EMBL" id="QFZ16664.1"/>
    </source>
</evidence>
<dbReference type="InterPro" id="IPR000073">
    <property type="entry name" value="AB_hydrolase_1"/>
</dbReference>
<dbReference type="InterPro" id="IPR029058">
    <property type="entry name" value="AB_hydrolase_fold"/>
</dbReference>
<keyword evidence="3" id="KW-1185">Reference proteome</keyword>
<organism evidence="2 3">
    <name type="scientific">Saccharothrix syringae</name>
    <name type="common">Nocardiopsis syringae</name>
    <dbReference type="NCBI Taxonomy" id="103733"/>
    <lineage>
        <taxon>Bacteria</taxon>
        <taxon>Bacillati</taxon>
        <taxon>Actinomycetota</taxon>
        <taxon>Actinomycetes</taxon>
        <taxon>Pseudonocardiales</taxon>
        <taxon>Pseudonocardiaceae</taxon>
        <taxon>Saccharothrix</taxon>
    </lineage>
</organism>
<reference evidence="3" key="1">
    <citation type="journal article" date="2021" name="Curr. Microbiol.">
        <title>Complete genome of nocamycin-producing strain Saccharothrix syringae NRRL B-16468 reveals the biosynthetic potential for secondary metabolites.</title>
        <authorList>
            <person name="Mo X."/>
            <person name="Yang S."/>
        </authorList>
    </citation>
    <scope>NUCLEOTIDE SEQUENCE [LARGE SCALE GENOMIC DNA]</scope>
    <source>
        <strain evidence="3">ATCC 51364 / DSM 43886 / JCM 6844 / KCTC 9398 / NBRC 14523 / NRRL B-16468 / INA 2240</strain>
    </source>
</reference>
<dbReference type="EMBL" id="CP034550">
    <property type="protein sequence ID" value="QFZ16664.1"/>
    <property type="molecule type" value="Genomic_DNA"/>
</dbReference>
<dbReference type="GO" id="GO:0016787">
    <property type="term" value="F:hydrolase activity"/>
    <property type="evidence" value="ECO:0007669"/>
    <property type="project" value="UniProtKB-KW"/>
</dbReference>
<protein>
    <submittedName>
        <fullName evidence="2">Alpha/beta fold hydrolase</fullName>
    </submittedName>
</protein>
<dbReference type="KEGG" id="ssyi:EKG83_03550"/>
<keyword evidence="2" id="KW-0378">Hydrolase</keyword>
<dbReference type="Proteomes" id="UP000325787">
    <property type="component" value="Chromosome"/>
</dbReference>
<accession>A0A5Q0GT73</accession>
<dbReference type="PANTHER" id="PTHR43689">
    <property type="entry name" value="HYDROLASE"/>
    <property type="match status" value="1"/>
</dbReference>
<dbReference type="AlphaFoldDB" id="A0A5Q0GT73"/>